<evidence type="ECO:0000256" key="4">
    <source>
        <dbReference type="ARBA" id="ARBA00005408"/>
    </source>
</evidence>
<evidence type="ECO:0000256" key="11">
    <source>
        <dbReference type="ARBA" id="ARBA00022840"/>
    </source>
</evidence>
<dbReference type="PANTHER" id="PTHR10285">
    <property type="entry name" value="URIDINE KINASE"/>
    <property type="match status" value="1"/>
</dbReference>
<accession>A0A521BCW3</accession>
<dbReference type="GO" id="GO:0044206">
    <property type="term" value="P:UMP salvage"/>
    <property type="evidence" value="ECO:0007669"/>
    <property type="project" value="UniProtKB-UniRule"/>
</dbReference>
<comment type="pathway">
    <text evidence="2 16 17">Pyrimidine metabolism; UMP biosynthesis via salvage pathway; UMP from uridine: step 1/1.</text>
</comment>
<evidence type="ECO:0000256" key="10">
    <source>
        <dbReference type="ARBA" id="ARBA00022777"/>
    </source>
</evidence>
<sequence length="207" mass="23663">MSNPLVIGVAGGSGSGKTTVVNYLCKEFSSDNILRIEHDSYYRELGHLPFEKRVNQNFDHPASLETELMIRHIKALMEGYPVEVPVYDFEQHTRKEETITATPSDVILIDGILIFSEPDLLDLMDVKIFVDTDDDVRLLRRLQRDIQERGRSVDSVLDQYQKFVRPMHLEFVEPSKRYADVIIPRGGKNKVALEMVTALIRGKMEGN</sequence>
<comment type="catalytic activity">
    <reaction evidence="15 16 17">
        <text>uridine + ATP = UMP + ADP + H(+)</text>
        <dbReference type="Rhea" id="RHEA:16825"/>
        <dbReference type="ChEBI" id="CHEBI:15378"/>
        <dbReference type="ChEBI" id="CHEBI:16704"/>
        <dbReference type="ChEBI" id="CHEBI:30616"/>
        <dbReference type="ChEBI" id="CHEBI:57865"/>
        <dbReference type="ChEBI" id="CHEBI:456216"/>
        <dbReference type="EC" id="2.7.1.48"/>
    </reaction>
</comment>
<evidence type="ECO:0000313" key="19">
    <source>
        <dbReference type="EMBL" id="SMO44889.1"/>
    </source>
</evidence>
<dbReference type="NCBIfam" id="NF004018">
    <property type="entry name" value="PRK05480.1"/>
    <property type="match status" value="1"/>
</dbReference>
<evidence type="ECO:0000256" key="6">
    <source>
        <dbReference type="ARBA" id="ARBA00021478"/>
    </source>
</evidence>
<dbReference type="Proteomes" id="UP000317557">
    <property type="component" value="Unassembled WGS sequence"/>
</dbReference>
<comment type="similarity">
    <text evidence="4 16 17">Belongs to the uridine kinase family.</text>
</comment>
<evidence type="ECO:0000256" key="14">
    <source>
        <dbReference type="ARBA" id="ARBA00047436"/>
    </source>
</evidence>
<evidence type="ECO:0000256" key="2">
    <source>
        <dbReference type="ARBA" id="ARBA00004690"/>
    </source>
</evidence>
<comment type="subcellular location">
    <subcellularLocation>
        <location evidence="1 16 17">Cytoplasm</location>
    </subcellularLocation>
</comment>
<dbReference type="GO" id="GO:0043771">
    <property type="term" value="F:cytidine kinase activity"/>
    <property type="evidence" value="ECO:0007669"/>
    <property type="project" value="RHEA"/>
</dbReference>
<dbReference type="GO" id="GO:0005737">
    <property type="term" value="C:cytoplasm"/>
    <property type="evidence" value="ECO:0007669"/>
    <property type="project" value="UniProtKB-SubCell"/>
</dbReference>
<keyword evidence="8 16" id="KW-0808">Transferase</keyword>
<name>A0A521BCW3_9BACT</name>
<gene>
    <name evidence="16" type="primary">udk</name>
    <name evidence="19" type="ORF">SAMN06265219_102191</name>
</gene>
<dbReference type="GO" id="GO:0005524">
    <property type="term" value="F:ATP binding"/>
    <property type="evidence" value="ECO:0007669"/>
    <property type="project" value="UniProtKB-UniRule"/>
</dbReference>
<evidence type="ECO:0000256" key="12">
    <source>
        <dbReference type="ARBA" id="ARBA00030641"/>
    </source>
</evidence>
<dbReference type="InterPro" id="IPR003593">
    <property type="entry name" value="AAA+_ATPase"/>
</dbReference>
<dbReference type="PRINTS" id="PR00988">
    <property type="entry name" value="URIDINKINASE"/>
</dbReference>
<dbReference type="EMBL" id="FXTP01000002">
    <property type="protein sequence ID" value="SMO44889.1"/>
    <property type="molecule type" value="Genomic_DNA"/>
</dbReference>
<dbReference type="RefSeq" id="WP_142453203.1">
    <property type="nucleotide sequence ID" value="NZ_FXTP01000002.1"/>
</dbReference>
<keyword evidence="7 16" id="KW-0963">Cytoplasm</keyword>
<dbReference type="InterPro" id="IPR026008">
    <property type="entry name" value="Uridine_kinase"/>
</dbReference>
<evidence type="ECO:0000256" key="16">
    <source>
        <dbReference type="HAMAP-Rule" id="MF_00551"/>
    </source>
</evidence>
<dbReference type="InterPro" id="IPR000764">
    <property type="entry name" value="Uridine_kinase-like"/>
</dbReference>
<dbReference type="InterPro" id="IPR027417">
    <property type="entry name" value="P-loop_NTPase"/>
</dbReference>
<feature type="binding site" evidence="16">
    <location>
        <begin position="11"/>
        <end position="18"/>
    </location>
    <ligand>
        <name>ATP</name>
        <dbReference type="ChEBI" id="CHEBI:30616"/>
    </ligand>
</feature>
<dbReference type="Gene3D" id="3.40.50.300">
    <property type="entry name" value="P-loop containing nucleotide triphosphate hydrolases"/>
    <property type="match status" value="1"/>
</dbReference>
<proteinExistence type="inferred from homology"/>
<evidence type="ECO:0000256" key="7">
    <source>
        <dbReference type="ARBA" id="ARBA00022490"/>
    </source>
</evidence>
<dbReference type="UniPathway" id="UPA00579">
    <property type="reaction ID" value="UER00640"/>
</dbReference>
<evidence type="ECO:0000259" key="18">
    <source>
        <dbReference type="SMART" id="SM00382"/>
    </source>
</evidence>
<comment type="catalytic activity">
    <reaction evidence="14 17">
        <text>cytidine + ATP = CMP + ADP + H(+)</text>
        <dbReference type="Rhea" id="RHEA:24674"/>
        <dbReference type="ChEBI" id="CHEBI:15378"/>
        <dbReference type="ChEBI" id="CHEBI:17562"/>
        <dbReference type="ChEBI" id="CHEBI:30616"/>
        <dbReference type="ChEBI" id="CHEBI:60377"/>
        <dbReference type="ChEBI" id="CHEBI:456216"/>
        <dbReference type="EC" id="2.7.1.48"/>
    </reaction>
</comment>
<evidence type="ECO:0000256" key="17">
    <source>
        <dbReference type="RuleBase" id="RU003825"/>
    </source>
</evidence>
<dbReference type="SMART" id="SM00382">
    <property type="entry name" value="AAA"/>
    <property type="match status" value="1"/>
</dbReference>
<dbReference type="GO" id="GO:0044211">
    <property type="term" value="P:CTP salvage"/>
    <property type="evidence" value="ECO:0007669"/>
    <property type="project" value="UniProtKB-UniRule"/>
</dbReference>
<evidence type="ECO:0000313" key="20">
    <source>
        <dbReference type="Proteomes" id="UP000317557"/>
    </source>
</evidence>
<evidence type="ECO:0000256" key="1">
    <source>
        <dbReference type="ARBA" id="ARBA00004496"/>
    </source>
</evidence>
<keyword evidence="11 16" id="KW-0067">ATP-binding</keyword>
<dbReference type="OrthoDB" id="9777642at2"/>
<evidence type="ECO:0000256" key="5">
    <source>
        <dbReference type="ARBA" id="ARBA00012137"/>
    </source>
</evidence>
<evidence type="ECO:0000256" key="9">
    <source>
        <dbReference type="ARBA" id="ARBA00022741"/>
    </source>
</evidence>
<evidence type="ECO:0000256" key="8">
    <source>
        <dbReference type="ARBA" id="ARBA00022679"/>
    </source>
</evidence>
<dbReference type="SUPFAM" id="SSF52540">
    <property type="entry name" value="P-loop containing nucleoside triphosphate hydrolases"/>
    <property type="match status" value="1"/>
</dbReference>
<feature type="domain" description="AAA+ ATPase" evidence="18">
    <location>
        <begin position="3"/>
        <end position="151"/>
    </location>
</feature>
<dbReference type="AlphaFoldDB" id="A0A521BCW3"/>
<dbReference type="EC" id="2.7.1.48" evidence="5 16"/>
<dbReference type="Pfam" id="PF00485">
    <property type="entry name" value="PRK"/>
    <property type="match status" value="1"/>
</dbReference>
<keyword evidence="9 16" id="KW-0547">Nucleotide-binding</keyword>
<reference evidence="19 20" key="1">
    <citation type="submission" date="2017-05" db="EMBL/GenBank/DDBJ databases">
        <authorList>
            <person name="Varghese N."/>
            <person name="Submissions S."/>
        </authorList>
    </citation>
    <scope>NUCLEOTIDE SEQUENCE [LARGE SCALE GENOMIC DNA]</scope>
    <source>
        <strain evidence="19 20">DSM 21985</strain>
    </source>
</reference>
<dbReference type="GO" id="GO:0004849">
    <property type="term" value="F:uridine kinase activity"/>
    <property type="evidence" value="ECO:0007669"/>
    <property type="project" value="UniProtKB-UniRule"/>
</dbReference>
<organism evidence="19 20">
    <name type="scientific">Gracilimonas mengyeensis</name>
    <dbReference type="NCBI Taxonomy" id="1302730"/>
    <lineage>
        <taxon>Bacteria</taxon>
        <taxon>Pseudomonadati</taxon>
        <taxon>Balneolota</taxon>
        <taxon>Balneolia</taxon>
        <taxon>Balneolales</taxon>
        <taxon>Balneolaceae</taxon>
        <taxon>Gracilimonas</taxon>
    </lineage>
</organism>
<evidence type="ECO:0000256" key="15">
    <source>
        <dbReference type="ARBA" id="ARBA00048909"/>
    </source>
</evidence>
<protein>
    <recommendedName>
        <fullName evidence="6 16">Uridine kinase</fullName>
        <ecNumber evidence="5 16">2.7.1.48</ecNumber>
    </recommendedName>
    <alternativeName>
        <fullName evidence="12 16">Cytidine monophosphokinase</fullName>
    </alternativeName>
    <alternativeName>
        <fullName evidence="13 16">Uridine monophosphokinase</fullName>
    </alternativeName>
</protein>
<dbReference type="NCBIfam" id="TIGR00235">
    <property type="entry name" value="udk"/>
    <property type="match status" value="1"/>
</dbReference>
<dbReference type="InterPro" id="IPR006083">
    <property type="entry name" value="PRK/URK"/>
</dbReference>
<dbReference type="HAMAP" id="MF_00551">
    <property type="entry name" value="Uridine_kinase"/>
    <property type="match status" value="1"/>
</dbReference>
<keyword evidence="10 16" id="KW-0418">Kinase</keyword>
<comment type="pathway">
    <text evidence="3 16 17">Pyrimidine metabolism; CTP biosynthesis via salvage pathway; CTP from cytidine: step 1/3.</text>
</comment>
<dbReference type="CDD" id="cd02023">
    <property type="entry name" value="UMPK"/>
    <property type="match status" value="1"/>
</dbReference>
<evidence type="ECO:0000256" key="3">
    <source>
        <dbReference type="ARBA" id="ARBA00004784"/>
    </source>
</evidence>
<dbReference type="UniPathway" id="UPA00574">
    <property type="reaction ID" value="UER00637"/>
</dbReference>
<evidence type="ECO:0000256" key="13">
    <source>
        <dbReference type="ARBA" id="ARBA00031452"/>
    </source>
</evidence>
<keyword evidence="20" id="KW-1185">Reference proteome</keyword>